<dbReference type="GO" id="GO:0035999">
    <property type="term" value="P:tetrahydrofolate interconversion"/>
    <property type="evidence" value="ECO:0007669"/>
    <property type="project" value="TreeGrafter"/>
</dbReference>
<dbReference type="PIRSF" id="PIRSF006806">
    <property type="entry name" value="FTHF_cligase"/>
    <property type="match status" value="1"/>
</dbReference>
<protein>
    <recommendedName>
        <fullName evidence="5">5-formyltetrahydrofolate cyclo-ligase</fullName>
        <ecNumber evidence="5">6.3.3.2</ecNumber>
    </recommendedName>
</protein>
<dbReference type="InterPro" id="IPR002698">
    <property type="entry name" value="FTHF_cligase"/>
</dbReference>
<dbReference type="Pfam" id="PF01812">
    <property type="entry name" value="5-FTHF_cyc-lig"/>
    <property type="match status" value="1"/>
</dbReference>
<dbReference type="SUPFAM" id="SSF100950">
    <property type="entry name" value="NagB/RpiA/CoA transferase-like"/>
    <property type="match status" value="1"/>
</dbReference>
<keyword evidence="5" id="KW-0460">Magnesium</keyword>
<feature type="binding site" evidence="4">
    <location>
        <begin position="8"/>
        <end position="12"/>
    </location>
    <ligand>
        <name>ATP</name>
        <dbReference type="ChEBI" id="CHEBI:30616"/>
    </ligand>
</feature>
<dbReference type="GO" id="GO:0009396">
    <property type="term" value="P:folic acid-containing compound biosynthetic process"/>
    <property type="evidence" value="ECO:0007669"/>
    <property type="project" value="TreeGrafter"/>
</dbReference>
<evidence type="ECO:0000256" key="2">
    <source>
        <dbReference type="ARBA" id="ARBA00022741"/>
    </source>
</evidence>
<comment type="cofactor">
    <cofactor evidence="5">
        <name>Mg(2+)</name>
        <dbReference type="ChEBI" id="CHEBI:18420"/>
    </cofactor>
</comment>
<feature type="binding site" evidence="4">
    <location>
        <position position="59"/>
    </location>
    <ligand>
        <name>substrate</name>
    </ligand>
</feature>
<dbReference type="PANTHER" id="PTHR23407">
    <property type="entry name" value="ATPASE INHIBITOR/5-FORMYLTETRAHYDROFOLATE CYCLO-LIGASE"/>
    <property type="match status" value="1"/>
</dbReference>
<comment type="caution">
    <text evidence="7">The sequence shown here is derived from an EMBL/GenBank/DDBJ whole genome shotgun (WGS) entry which is preliminary data.</text>
</comment>
<keyword evidence="2 4" id="KW-0547">Nucleotide-binding</keyword>
<dbReference type="GO" id="GO:0046872">
    <property type="term" value="F:metal ion binding"/>
    <property type="evidence" value="ECO:0007669"/>
    <property type="project" value="UniProtKB-KW"/>
</dbReference>
<keyword evidence="7" id="KW-0436">Ligase</keyword>
<dbReference type="GO" id="GO:0030272">
    <property type="term" value="F:5-formyltetrahydrofolate cyclo-ligase activity"/>
    <property type="evidence" value="ECO:0007669"/>
    <property type="project" value="UniProtKB-EC"/>
</dbReference>
<dbReference type="EMBL" id="NMRN01000013">
    <property type="protein sequence ID" value="PAS93729.1"/>
    <property type="molecule type" value="Genomic_DNA"/>
</dbReference>
<dbReference type="RefSeq" id="WP_095524028.1">
    <property type="nucleotide sequence ID" value="NZ_MDUX01000014.1"/>
</dbReference>
<dbReference type="InterPro" id="IPR024185">
    <property type="entry name" value="FTHF_cligase-like_sf"/>
</dbReference>
<dbReference type="OrthoDB" id="9801938at2"/>
<name>A0A272EUF2_9RHOO</name>
<dbReference type="EC" id="6.3.3.2" evidence="5"/>
<gene>
    <name evidence="6" type="ORF">BGI27_06145</name>
    <name evidence="7" type="ORF">CGU29_06585</name>
</gene>
<dbReference type="PANTHER" id="PTHR23407:SF1">
    <property type="entry name" value="5-FORMYLTETRAHYDROFOLATE CYCLO-LIGASE"/>
    <property type="match status" value="1"/>
</dbReference>
<keyword evidence="3 4" id="KW-0067">ATP-binding</keyword>
<dbReference type="Proteomes" id="UP000216107">
    <property type="component" value="Unassembled WGS sequence"/>
</dbReference>
<keyword evidence="9" id="KW-1185">Reference proteome</keyword>
<proteinExistence type="inferred from homology"/>
<accession>A0A272EUF2</accession>
<dbReference type="Proteomes" id="UP000623509">
    <property type="component" value="Unassembled WGS sequence"/>
</dbReference>
<comment type="similarity">
    <text evidence="1 5">Belongs to the 5-formyltetrahydrofolate cyclo-ligase family.</text>
</comment>
<reference evidence="6 9" key="1">
    <citation type="submission" date="2016-08" db="EMBL/GenBank/DDBJ databases">
        <title>Candidatus Dactylopiibacterium carminicum genome sequence.</title>
        <authorList>
            <person name="Ramirez-Puebla S.T."/>
            <person name="Ormeno-Orrillo E."/>
            <person name="Vera-Ponce De Leon A."/>
            <person name="Luis L."/>
            <person name="Sanchez-Flores A."/>
            <person name="Monica R."/>
            <person name="Martinez-Romero E."/>
        </authorList>
    </citation>
    <scope>NUCLEOTIDE SEQUENCE [LARGE SCALE GENOMIC DNA]</scope>
    <source>
        <strain evidence="6">END1</strain>
    </source>
</reference>
<evidence type="ECO:0000256" key="5">
    <source>
        <dbReference type="RuleBase" id="RU361279"/>
    </source>
</evidence>
<comment type="catalytic activity">
    <reaction evidence="5">
        <text>(6S)-5-formyl-5,6,7,8-tetrahydrofolate + ATP = (6R)-5,10-methenyltetrahydrofolate + ADP + phosphate</text>
        <dbReference type="Rhea" id="RHEA:10488"/>
        <dbReference type="ChEBI" id="CHEBI:30616"/>
        <dbReference type="ChEBI" id="CHEBI:43474"/>
        <dbReference type="ChEBI" id="CHEBI:57455"/>
        <dbReference type="ChEBI" id="CHEBI:57457"/>
        <dbReference type="ChEBI" id="CHEBI:456216"/>
        <dbReference type="EC" id="6.3.3.2"/>
    </reaction>
</comment>
<dbReference type="NCBIfam" id="TIGR02727">
    <property type="entry name" value="MTHFS_bact"/>
    <property type="match status" value="1"/>
</dbReference>
<sequence length="199" mass="21765">MQASSSDRSKLRKTLIARREALPDALRMQHTAAIHAALRPLLEGLAVSRVGFCWPYRGEVDLRPALLAWLAAAPRRLLALPVVPDQVGALEFRHWFSDTPLASDRFGIPAPIGTPRVEPELLLVPVNGFDARGYRLGYGGGFFDRTLAALQPAPITVGVGFELSRLTQVDAQAHDRPLDWILTEDGCQPCQREDGGIAP</sequence>
<evidence type="ECO:0000313" key="8">
    <source>
        <dbReference type="Proteomes" id="UP000216107"/>
    </source>
</evidence>
<evidence type="ECO:0000313" key="9">
    <source>
        <dbReference type="Proteomes" id="UP000623509"/>
    </source>
</evidence>
<evidence type="ECO:0000256" key="1">
    <source>
        <dbReference type="ARBA" id="ARBA00010638"/>
    </source>
</evidence>
<organism evidence="7 8">
    <name type="scientific">Candidatus Dactylopiibacterium carminicum</name>
    <dbReference type="NCBI Taxonomy" id="857335"/>
    <lineage>
        <taxon>Bacteria</taxon>
        <taxon>Pseudomonadati</taxon>
        <taxon>Pseudomonadota</taxon>
        <taxon>Betaproteobacteria</taxon>
        <taxon>Rhodocyclales</taxon>
        <taxon>Rhodocyclaceae</taxon>
        <taxon>Candidatus Dactylopiibacterium</taxon>
    </lineage>
</organism>
<dbReference type="EMBL" id="MDUX01000014">
    <property type="protein sequence ID" value="KAF7599775.1"/>
    <property type="molecule type" value="Genomic_DNA"/>
</dbReference>
<dbReference type="GO" id="GO:0005524">
    <property type="term" value="F:ATP binding"/>
    <property type="evidence" value="ECO:0007669"/>
    <property type="project" value="UniProtKB-KW"/>
</dbReference>
<evidence type="ECO:0000313" key="7">
    <source>
        <dbReference type="EMBL" id="PAS93729.1"/>
    </source>
</evidence>
<dbReference type="Gene3D" id="3.40.50.10420">
    <property type="entry name" value="NagB/RpiA/CoA transferase-like"/>
    <property type="match status" value="1"/>
</dbReference>
<evidence type="ECO:0000313" key="6">
    <source>
        <dbReference type="EMBL" id="KAF7599775.1"/>
    </source>
</evidence>
<evidence type="ECO:0000256" key="4">
    <source>
        <dbReference type="PIRSR" id="PIRSR006806-1"/>
    </source>
</evidence>
<dbReference type="AlphaFoldDB" id="A0A272EUF2"/>
<reference evidence="7 8" key="2">
    <citation type="submission" date="2017-07" db="EMBL/GenBank/DDBJ databases">
        <title>Candidatus Dactylopiibacterium carminicum, a nitrogen-fixing symbiont of the cochineal insect Dactylopius coccus and Dactylopius opuntiae (Hemiptera: Coccoidea: Dactylopiidae).</title>
        <authorList>
            <person name="Vera A."/>
        </authorList>
    </citation>
    <scope>NUCLEOTIDE SEQUENCE [LARGE SCALE GENOMIC DNA]</scope>
    <source>
        <strain evidence="7 8">NFDCM</strain>
    </source>
</reference>
<evidence type="ECO:0000256" key="3">
    <source>
        <dbReference type="ARBA" id="ARBA00022840"/>
    </source>
</evidence>
<dbReference type="InterPro" id="IPR037171">
    <property type="entry name" value="NagB/RpiA_transferase-like"/>
</dbReference>
<keyword evidence="5" id="KW-0479">Metal-binding</keyword>